<dbReference type="AlphaFoldDB" id="A0A178M7K9"/>
<dbReference type="Proteomes" id="UP000078543">
    <property type="component" value="Unassembled WGS sequence"/>
</dbReference>
<keyword evidence="7" id="KW-1185">Reference proteome</keyword>
<dbReference type="PANTHER" id="PTHR45948">
    <property type="entry name" value="DUAL SPECIFICITY PROTEIN PHOSPHATASE DDB_G0269404-RELATED"/>
    <property type="match status" value="1"/>
</dbReference>
<keyword evidence="2" id="KW-0378">Hydrolase</keyword>
<organism evidence="6 7">
    <name type="scientific">Magnetospirillum moscoviense</name>
    <dbReference type="NCBI Taxonomy" id="1437059"/>
    <lineage>
        <taxon>Bacteria</taxon>
        <taxon>Pseudomonadati</taxon>
        <taxon>Pseudomonadota</taxon>
        <taxon>Alphaproteobacteria</taxon>
        <taxon>Rhodospirillales</taxon>
        <taxon>Rhodospirillaceae</taxon>
        <taxon>Magnetospirillum</taxon>
    </lineage>
</organism>
<dbReference type="EMBL" id="LWQU01000196">
    <property type="protein sequence ID" value="OAN44496.1"/>
    <property type="molecule type" value="Genomic_DNA"/>
</dbReference>
<dbReference type="SUPFAM" id="SSF52799">
    <property type="entry name" value="(Phosphotyrosine protein) phosphatases II"/>
    <property type="match status" value="1"/>
</dbReference>
<reference evidence="6 7" key="1">
    <citation type="submission" date="2016-04" db="EMBL/GenBank/DDBJ databases">
        <title>Draft genome sequence of freshwater magnetotactic bacteria Magnetospirillum marisnigri SP-1 and Magnetospirillum moscoviense BB-1.</title>
        <authorList>
            <person name="Koziaeva V."/>
            <person name="Dziuba M.V."/>
            <person name="Ivanov T.M."/>
            <person name="Kuznetsov B."/>
            <person name="Grouzdev D.S."/>
        </authorList>
    </citation>
    <scope>NUCLEOTIDE SEQUENCE [LARGE SCALE GENOMIC DNA]</scope>
    <source>
        <strain evidence="6 7">BB-1</strain>
    </source>
</reference>
<dbReference type="InterPro" id="IPR016130">
    <property type="entry name" value="Tyr_Pase_AS"/>
</dbReference>
<dbReference type="GO" id="GO:0004722">
    <property type="term" value="F:protein serine/threonine phosphatase activity"/>
    <property type="evidence" value="ECO:0007669"/>
    <property type="project" value="UniProtKB-EC"/>
</dbReference>
<evidence type="ECO:0008006" key="8">
    <source>
        <dbReference type="Google" id="ProtNLM"/>
    </source>
</evidence>
<evidence type="ECO:0000256" key="4">
    <source>
        <dbReference type="ARBA" id="ARBA00047761"/>
    </source>
</evidence>
<evidence type="ECO:0000256" key="5">
    <source>
        <dbReference type="ARBA" id="ARBA00048336"/>
    </source>
</evidence>
<evidence type="ECO:0000313" key="7">
    <source>
        <dbReference type="Proteomes" id="UP000078543"/>
    </source>
</evidence>
<proteinExistence type="inferred from homology"/>
<evidence type="ECO:0000313" key="6">
    <source>
        <dbReference type="EMBL" id="OAN44496.1"/>
    </source>
</evidence>
<sequence length="187" mass="20486">MGGSIMTIKTNLPFTMDICGLDELADEMEAFDPSHVISILDPDEDHDDLLVFPGSIKVLSLRFFDIHAMGGMVGSMLSARDRAEYPCVDHAHAILDFGREIPRGGRVLIHCWAGVSRSTSAAYVLACMHVPAAEALNLIMELRPGAMPNRLIVKFADRILRAEGQMVGAIDGHKSDVGTRSIKSRRR</sequence>
<evidence type="ECO:0000256" key="3">
    <source>
        <dbReference type="ARBA" id="ARBA00022912"/>
    </source>
</evidence>
<dbReference type="InterPro" id="IPR029021">
    <property type="entry name" value="Prot-tyrosine_phosphatase-like"/>
</dbReference>
<comment type="caution">
    <text evidence="6">The sequence shown here is derived from an EMBL/GenBank/DDBJ whole genome shotgun (WGS) entry which is preliminary data.</text>
</comment>
<name>A0A178M7K9_9PROT</name>
<dbReference type="PROSITE" id="PS00383">
    <property type="entry name" value="TYR_PHOSPHATASE_1"/>
    <property type="match status" value="1"/>
</dbReference>
<dbReference type="GO" id="GO:0005829">
    <property type="term" value="C:cytosol"/>
    <property type="evidence" value="ECO:0007669"/>
    <property type="project" value="TreeGrafter"/>
</dbReference>
<evidence type="ECO:0000256" key="1">
    <source>
        <dbReference type="ARBA" id="ARBA00008601"/>
    </source>
</evidence>
<accession>A0A178M7K9</accession>
<comment type="catalytic activity">
    <reaction evidence="5">
        <text>O-phospho-L-threonyl-[protein] + H2O = L-threonyl-[protein] + phosphate</text>
        <dbReference type="Rhea" id="RHEA:47004"/>
        <dbReference type="Rhea" id="RHEA-COMP:11060"/>
        <dbReference type="Rhea" id="RHEA-COMP:11605"/>
        <dbReference type="ChEBI" id="CHEBI:15377"/>
        <dbReference type="ChEBI" id="CHEBI:30013"/>
        <dbReference type="ChEBI" id="CHEBI:43474"/>
        <dbReference type="ChEBI" id="CHEBI:61977"/>
        <dbReference type="EC" id="3.1.3.16"/>
    </reaction>
</comment>
<keyword evidence="3" id="KW-0904">Protein phosphatase</keyword>
<dbReference type="Gene3D" id="3.90.190.10">
    <property type="entry name" value="Protein tyrosine phosphatase superfamily"/>
    <property type="match status" value="1"/>
</dbReference>
<dbReference type="CDD" id="cd14498">
    <property type="entry name" value="DSP"/>
    <property type="match status" value="1"/>
</dbReference>
<comment type="similarity">
    <text evidence="1">Belongs to the protein-tyrosine phosphatase family. Non-receptor class dual specificity subfamily.</text>
</comment>
<comment type="catalytic activity">
    <reaction evidence="4">
        <text>O-phospho-L-seryl-[protein] + H2O = L-seryl-[protein] + phosphate</text>
        <dbReference type="Rhea" id="RHEA:20629"/>
        <dbReference type="Rhea" id="RHEA-COMP:9863"/>
        <dbReference type="Rhea" id="RHEA-COMP:11604"/>
        <dbReference type="ChEBI" id="CHEBI:15377"/>
        <dbReference type="ChEBI" id="CHEBI:29999"/>
        <dbReference type="ChEBI" id="CHEBI:43474"/>
        <dbReference type="ChEBI" id="CHEBI:83421"/>
        <dbReference type="EC" id="3.1.3.16"/>
    </reaction>
</comment>
<dbReference type="STRING" id="1437059.A6A05_04860"/>
<dbReference type="PANTHER" id="PTHR45948:SF2">
    <property type="entry name" value="DUAL SPECIFICITY PROTEIN PHOSPHATASE"/>
    <property type="match status" value="1"/>
</dbReference>
<dbReference type="GO" id="GO:0004725">
    <property type="term" value="F:protein tyrosine phosphatase activity"/>
    <property type="evidence" value="ECO:0007669"/>
    <property type="project" value="TreeGrafter"/>
</dbReference>
<dbReference type="GO" id="GO:0007165">
    <property type="term" value="P:signal transduction"/>
    <property type="evidence" value="ECO:0007669"/>
    <property type="project" value="TreeGrafter"/>
</dbReference>
<gene>
    <name evidence="6" type="ORF">A6A05_04860</name>
</gene>
<protein>
    <recommendedName>
        <fullName evidence="8">Tyrosine specific protein phosphatases domain-containing protein</fullName>
    </recommendedName>
</protein>
<evidence type="ECO:0000256" key="2">
    <source>
        <dbReference type="ARBA" id="ARBA00022801"/>
    </source>
</evidence>